<keyword evidence="5" id="KW-1185">Reference proteome</keyword>
<gene>
    <name evidence="4" type="primary">100632987</name>
</gene>
<dbReference type="EnsemblMetazoa" id="Aqu2.1.43611_001">
    <property type="protein sequence ID" value="Aqu2.1.43611_001"/>
    <property type="gene ID" value="Aqu2.1.43611"/>
</dbReference>
<dbReference type="GO" id="GO:1902306">
    <property type="term" value="P:negative regulation of sodium ion transmembrane transport"/>
    <property type="evidence" value="ECO:0007669"/>
    <property type="project" value="TreeGrafter"/>
</dbReference>
<feature type="domain" description="COMM" evidence="3">
    <location>
        <begin position="117"/>
        <end position="187"/>
    </location>
</feature>
<evidence type="ECO:0000313" key="5">
    <source>
        <dbReference type="Proteomes" id="UP000007879"/>
    </source>
</evidence>
<organism evidence="4">
    <name type="scientific">Amphimedon queenslandica</name>
    <name type="common">Sponge</name>
    <dbReference type="NCBI Taxonomy" id="400682"/>
    <lineage>
        <taxon>Eukaryota</taxon>
        <taxon>Metazoa</taxon>
        <taxon>Porifera</taxon>
        <taxon>Demospongiae</taxon>
        <taxon>Heteroscleromorpha</taxon>
        <taxon>Haplosclerida</taxon>
        <taxon>Niphatidae</taxon>
        <taxon>Amphimedon</taxon>
    </lineage>
</organism>
<dbReference type="GO" id="GO:0031398">
    <property type="term" value="P:positive regulation of protein ubiquitination"/>
    <property type="evidence" value="ECO:0007669"/>
    <property type="project" value="TreeGrafter"/>
</dbReference>
<comment type="similarity">
    <text evidence="2">Belongs to the COMM domain-containing protein 1 family.</text>
</comment>
<evidence type="ECO:0000313" key="4">
    <source>
        <dbReference type="EnsemblMetazoa" id="Aqu2.1.43611_001"/>
    </source>
</evidence>
<dbReference type="InterPro" id="IPR017920">
    <property type="entry name" value="COMM"/>
</dbReference>
<dbReference type="OrthoDB" id="10251426at2759"/>
<dbReference type="PANTHER" id="PTHR21199:SF1">
    <property type="entry name" value="COMM DOMAIN-CONTAINING PROTEIN 1"/>
    <property type="match status" value="1"/>
</dbReference>
<evidence type="ECO:0000256" key="2">
    <source>
        <dbReference type="ARBA" id="ARBA00093455"/>
    </source>
</evidence>
<dbReference type="GO" id="GO:0055070">
    <property type="term" value="P:copper ion homeostasis"/>
    <property type="evidence" value="ECO:0007669"/>
    <property type="project" value="InterPro"/>
</dbReference>
<protein>
    <recommendedName>
        <fullName evidence="1">COMM domain-containing protein 1</fullName>
    </recommendedName>
</protein>
<name>A0A1X7VTD8_AMPQE</name>
<dbReference type="InParanoid" id="A0A1X7VTD8"/>
<sequence length="189" mass="21511">MSSGEIDKTLLAFLNGLSRRQYFGEDQFSDQFLREEILGNIDVEDYMGMLKRFQTIITTMASGDMDYAQLDAFLTSQMKKRQAPLTEVEAATVRRFWKNQKNKIHEQLSAQAVWDSQLKAINWRVDVQSKARHIDQLNQPSAIVEMKIGKSCTEEVSDIVRFEVDAQKLSGILSQVGDIQTAIEANMQA</sequence>
<proteinExistence type="inferred from homology"/>
<dbReference type="eggNOG" id="ENOG502RXN6">
    <property type="taxonomic scope" value="Eukaryota"/>
</dbReference>
<dbReference type="GO" id="GO:2000009">
    <property type="term" value="P:negative regulation of protein localization to cell surface"/>
    <property type="evidence" value="ECO:0007669"/>
    <property type="project" value="TreeGrafter"/>
</dbReference>
<dbReference type="EnsemblMetazoa" id="XM_003382629.3">
    <property type="protein sequence ID" value="XP_003382677.1"/>
    <property type="gene ID" value="LOC100632987"/>
</dbReference>
<dbReference type="PANTHER" id="PTHR21199">
    <property type="entry name" value="COMM DOMAIN-CONTAINING PROTEIN 1"/>
    <property type="match status" value="1"/>
</dbReference>
<reference evidence="4" key="2">
    <citation type="submission" date="2017-05" db="UniProtKB">
        <authorList>
            <consortium name="EnsemblMetazoa"/>
        </authorList>
    </citation>
    <scope>IDENTIFICATION</scope>
</reference>
<dbReference type="Pfam" id="PF07258">
    <property type="entry name" value="COMM_domain"/>
    <property type="match status" value="1"/>
</dbReference>
<dbReference type="GO" id="GO:0032434">
    <property type="term" value="P:regulation of proteasomal ubiquitin-dependent protein catabolic process"/>
    <property type="evidence" value="ECO:0007669"/>
    <property type="project" value="TreeGrafter"/>
</dbReference>
<dbReference type="AlphaFoldDB" id="A0A1X7VTD8"/>
<dbReference type="KEGG" id="aqu:100632987"/>
<dbReference type="InterPro" id="IPR033776">
    <property type="entry name" value="COMMD1_N"/>
</dbReference>
<dbReference type="STRING" id="400682.A0A1X7VTD8"/>
<dbReference type="InterPro" id="IPR037351">
    <property type="entry name" value="Murr1"/>
</dbReference>
<reference evidence="5" key="1">
    <citation type="journal article" date="2010" name="Nature">
        <title>The Amphimedon queenslandica genome and the evolution of animal complexity.</title>
        <authorList>
            <person name="Srivastava M."/>
            <person name="Simakov O."/>
            <person name="Chapman J."/>
            <person name="Fahey B."/>
            <person name="Gauthier M.E."/>
            <person name="Mitros T."/>
            <person name="Richards G.S."/>
            <person name="Conaco C."/>
            <person name="Dacre M."/>
            <person name="Hellsten U."/>
            <person name="Larroux C."/>
            <person name="Putnam N.H."/>
            <person name="Stanke M."/>
            <person name="Adamska M."/>
            <person name="Darling A."/>
            <person name="Degnan S.M."/>
            <person name="Oakley T.H."/>
            <person name="Plachetzki D.C."/>
            <person name="Zhai Y."/>
            <person name="Adamski M."/>
            <person name="Calcino A."/>
            <person name="Cummins S.F."/>
            <person name="Goodstein D.M."/>
            <person name="Harris C."/>
            <person name="Jackson D.J."/>
            <person name="Leys S.P."/>
            <person name="Shu S."/>
            <person name="Woodcroft B.J."/>
            <person name="Vervoort M."/>
            <person name="Kosik K.S."/>
            <person name="Manning G."/>
            <person name="Degnan B.M."/>
            <person name="Rokhsar D.S."/>
        </authorList>
    </citation>
    <scope>NUCLEOTIDE SEQUENCE [LARGE SCALE GENOMIC DNA]</scope>
</reference>
<dbReference type="PROSITE" id="PS51269">
    <property type="entry name" value="COMM"/>
    <property type="match status" value="1"/>
</dbReference>
<accession>A0A1X7VTD8</accession>
<dbReference type="Proteomes" id="UP000007879">
    <property type="component" value="Unassembled WGS sequence"/>
</dbReference>
<evidence type="ECO:0000259" key="3">
    <source>
        <dbReference type="PROSITE" id="PS51269"/>
    </source>
</evidence>
<dbReference type="GO" id="GO:0005768">
    <property type="term" value="C:endosome"/>
    <property type="evidence" value="ECO:0007669"/>
    <property type="project" value="TreeGrafter"/>
</dbReference>
<evidence type="ECO:0000256" key="1">
    <source>
        <dbReference type="ARBA" id="ARBA00016551"/>
    </source>
</evidence>
<dbReference type="Pfam" id="PF17221">
    <property type="entry name" value="COMMD1_N"/>
    <property type="match status" value="1"/>
</dbReference>